<evidence type="ECO:0000313" key="2">
    <source>
        <dbReference type="EMBL" id="CDX12556.1"/>
    </source>
</evidence>
<feature type="transmembrane region" description="Helical" evidence="1">
    <location>
        <begin position="14"/>
        <end position="35"/>
    </location>
</feature>
<evidence type="ECO:0000313" key="5">
    <source>
        <dbReference type="Proteomes" id="UP000046373"/>
    </source>
</evidence>
<name>A0A090F6U0_MESPL</name>
<dbReference type="STRING" id="69974.MPLDJ20_260033"/>
<reference evidence="3 5" key="1">
    <citation type="submission" date="2014-08" db="EMBL/GenBank/DDBJ databases">
        <authorList>
            <person name="Moulin Lionel"/>
        </authorList>
    </citation>
    <scope>NUCLEOTIDE SEQUENCE [LARGE SCALE GENOMIC DNA]</scope>
</reference>
<evidence type="ECO:0000313" key="3">
    <source>
        <dbReference type="EMBL" id="CDX39528.1"/>
    </source>
</evidence>
<evidence type="ECO:0000313" key="4">
    <source>
        <dbReference type="Proteomes" id="UP000045285"/>
    </source>
</evidence>
<keyword evidence="4" id="KW-1185">Reference proteome</keyword>
<dbReference type="Proteomes" id="UP000046373">
    <property type="component" value="Unassembled WGS sequence"/>
</dbReference>
<reference evidence="4" key="2">
    <citation type="submission" date="2014-08" db="EMBL/GenBank/DDBJ databases">
        <authorList>
            <person name="Moulin L."/>
        </authorList>
    </citation>
    <scope>NUCLEOTIDE SEQUENCE [LARGE SCALE GENOMIC DNA]</scope>
</reference>
<gene>
    <name evidence="2" type="ORF">MPL3356_120040</name>
    <name evidence="3" type="ORF">MPLDJ20_260033</name>
</gene>
<dbReference type="EMBL" id="CCMZ01000004">
    <property type="protein sequence ID" value="CDX12556.1"/>
    <property type="molecule type" value="Genomic_DNA"/>
</dbReference>
<keyword evidence="1" id="KW-0472">Membrane</keyword>
<keyword evidence="1" id="KW-1133">Transmembrane helix</keyword>
<dbReference type="Proteomes" id="UP000045285">
    <property type="component" value="Unassembled WGS sequence"/>
</dbReference>
<keyword evidence="1" id="KW-0812">Transmembrane</keyword>
<proteinExistence type="predicted"/>
<organism evidence="3 5">
    <name type="scientific">Mesorhizobium plurifarium</name>
    <dbReference type="NCBI Taxonomy" id="69974"/>
    <lineage>
        <taxon>Bacteria</taxon>
        <taxon>Pseudomonadati</taxon>
        <taxon>Pseudomonadota</taxon>
        <taxon>Alphaproteobacteria</taxon>
        <taxon>Hyphomicrobiales</taxon>
        <taxon>Phyllobacteriaceae</taxon>
        <taxon>Mesorhizobium</taxon>
    </lineage>
</organism>
<accession>A0A090F6U0</accession>
<sequence>MAADDLAAADLAEAFFGVAFFGAALPARAFFGSSFDEKMPVMLSMMDIGWPSVGFEQQWRVPGDCSIVKSLEWNGKHRAPLNRT</sequence>
<dbReference type="EMBL" id="CCNB01000019">
    <property type="protein sequence ID" value="CDX39528.1"/>
    <property type="molecule type" value="Genomic_DNA"/>
</dbReference>
<dbReference type="AlphaFoldDB" id="A0A090F6U0"/>
<protein>
    <submittedName>
        <fullName evidence="3">Uncharacterized protein</fullName>
    </submittedName>
</protein>
<evidence type="ECO:0000256" key="1">
    <source>
        <dbReference type="SAM" id="Phobius"/>
    </source>
</evidence>